<name>A0ABR3G9L7_9PEZI</name>
<feature type="domain" description="Leucyl-tRNA synthetase editing" evidence="15">
    <location>
        <begin position="342"/>
        <end position="531"/>
    </location>
</feature>
<dbReference type="Gene3D" id="3.10.20.590">
    <property type="match status" value="1"/>
</dbReference>
<keyword evidence="5 10" id="KW-0067">ATP-binding</keyword>
<dbReference type="InterPro" id="IPR001412">
    <property type="entry name" value="aa-tRNA-synth_I_CS"/>
</dbReference>
<dbReference type="InterPro" id="IPR014729">
    <property type="entry name" value="Rossmann-like_a/b/a_fold"/>
</dbReference>
<evidence type="ECO:0000256" key="6">
    <source>
        <dbReference type="ARBA" id="ARBA00022917"/>
    </source>
</evidence>
<sequence>MSAARLNASDGERLERPGGEVETACPVTESTTPTARPNTEDLVGQTETVEERGKGEDENWSRGANAMGRRKSGGLADWMGRLPLSFLAAAKPALRLSRLPLHPASLRRSASSTTSPPSHGTPQRHAGNLDFPAIDAKWRLHLQSPISRAWLPKFYICSMFPYPSGTLHMGHLRVYTISDVLSRFRRMQGYDVIHPMGWDAFGLPAENAAIERGIDAKAWTESNIAAMKTQLAAMGAGFDWSRELTTCAPDYYEHTQRLFLQMHKNGLAYRAQSMVNWDPVDGTVLANEQVSPMGLSWRSGAVVEKKMLEQWFFKITKFKKPLLDDLELLKDSWPERVRTQQKNWIGKSEGAKIRFPVFLGGEGEVVEVFTTRADTLPGVQYLALSTSHPIVKRLAATNEALASFVKEADGNKDFNKHQAPDGKPKKGFLLPGVDAQNPITPLSGSLPVFVAEYVLEGYGNGAVMGVPGHDTRDFAFWKENGAGQGIKSVIRPLNGCESPGPFVHPGVLKDNCGEFSSMTTKQAKRAIVEKLRSKGEWAENTTLWRLRDWLVSRQRYWGAPIPMVHCSSCGVVPVKDEDLPVLLPEGVHISGKGGSPLANVKEWVETSCPSCGGEARRDTDTMDTFVDSSWYYMRFIDPKNKEEPFSKEKASEFLPVDIYIGGVEHALLHLLYARFFAKFAHFIGLWPSGGGPGNKAEPFKRLITQGMVHGKTYSHPETGQFLKPEDLSPDLKTLKDSVLTPTISFEKMSKSKHNGVDPAACISRYGADATRAHVLFQAPVSDVLEWDERKIVGMHRWFGRIWGLVHALRYHTQDEAICASDAPMMLRNRDEHLLWREMQGTVREVTASLEETYALNTVISTLTKLTNTLHSLHPLHEMPKNGKGMIGLQVRYRAAETLLRMLAPIAPAFAEECWEALHIYIPDIAGTKVLERPWPKVDEVALKHLDEVIKCAVQVNGKVRVVIEIERTKAEDTKNAISYVTKLVMQTPEGQKWLGGEKEVQQVILPKGWRTINFVI</sequence>
<evidence type="ECO:0000256" key="2">
    <source>
        <dbReference type="ARBA" id="ARBA00013164"/>
    </source>
</evidence>
<feature type="compositionally biased region" description="Low complexity" evidence="11">
    <location>
        <begin position="105"/>
        <end position="118"/>
    </location>
</feature>
<evidence type="ECO:0000256" key="10">
    <source>
        <dbReference type="RuleBase" id="RU363035"/>
    </source>
</evidence>
<dbReference type="PANTHER" id="PTHR43740">
    <property type="entry name" value="LEUCYL-TRNA SYNTHETASE"/>
    <property type="match status" value="1"/>
</dbReference>
<dbReference type="InterPro" id="IPR015413">
    <property type="entry name" value="Methionyl/Leucyl_tRNA_Synth"/>
</dbReference>
<dbReference type="InterPro" id="IPR002300">
    <property type="entry name" value="aa-tRNA-synth_Ia"/>
</dbReference>
<dbReference type="InterPro" id="IPR002302">
    <property type="entry name" value="Leu-tRNA-ligase"/>
</dbReference>
<dbReference type="Pfam" id="PF13603">
    <property type="entry name" value="tRNA-synt_1_2"/>
    <property type="match status" value="1"/>
</dbReference>
<dbReference type="HAMAP" id="MF_00049_B">
    <property type="entry name" value="Leu_tRNA_synth_B"/>
    <property type="match status" value="1"/>
</dbReference>
<dbReference type="EMBL" id="JBBBZM010000164">
    <property type="protein sequence ID" value="KAL0632536.1"/>
    <property type="molecule type" value="Genomic_DNA"/>
</dbReference>
<comment type="catalytic activity">
    <reaction evidence="9">
        <text>tRNA(Leu) + L-leucine + ATP = L-leucyl-tRNA(Leu) + AMP + diphosphate</text>
        <dbReference type="Rhea" id="RHEA:11688"/>
        <dbReference type="Rhea" id="RHEA-COMP:9613"/>
        <dbReference type="Rhea" id="RHEA-COMP:9622"/>
        <dbReference type="ChEBI" id="CHEBI:30616"/>
        <dbReference type="ChEBI" id="CHEBI:33019"/>
        <dbReference type="ChEBI" id="CHEBI:57427"/>
        <dbReference type="ChEBI" id="CHEBI:78442"/>
        <dbReference type="ChEBI" id="CHEBI:78494"/>
        <dbReference type="ChEBI" id="CHEBI:456215"/>
        <dbReference type="EC" id="6.1.1.4"/>
    </reaction>
</comment>
<evidence type="ECO:0000259" key="14">
    <source>
        <dbReference type="Pfam" id="PF09334"/>
    </source>
</evidence>
<dbReference type="InterPro" id="IPR013155">
    <property type="entry name" value="M/V/L/I-tRNA-synth_anticd-bd"/>
</dbReference>
<dbReference type="SUPFAM" id="SSF52374">
    <property type="entry name" value="Nucleotidylyl transferase"/>
    <property type="match status" value="1"/>
</dbReference>
<keyword evidence="6 10" id="KW-0648">Protein biosynthesis</keyword>
<reference evidence="16 17" key="1">
    <citation type="submission" date="2024-02" db="EMBL/GenBank/DDBJ databases">
        <title>Discinaceae phylogenomics.</title>
        <authorList>
            <person name="Dirks A.C."/>
            <person name="James T.Y."/>
        </authorList>
    </citation>
    <scope>NUCLEOTIDE SEQUENCE [LARGE SCALE GENOMIC DNA]</scope>
    <source>
        <strain evidence="16 17">ACD0624</strain>
    </source>
</reference>
<evidence type="ECO:0000259" key="15">
    <source>
        <dbReference type="Pfam" id="PF13603"/>
    </source>
</evidence>
<dbReference type="Pfam" id="PF00133">
    <property type="entry name" value="tRNA-synt_1"/>
    <property type="match status" value="1"/>
</dbReference>
<dbReference type="GO" id="GO:0004823">
    <property type="term" value="F:leucine-tRNA ligase activity"/>
    <property type="evidence" value="ECO:0007669"/>
    <property type="project" value="UniProtKB-EC"/>
</dbReference>
<evidence type="ECO:0000256" key="9">
    <source>
        <dbReference type="ARBA" id="ARBA00047469"/>
    </source>
</evidence>
<dbReference type="SUPFAM" id="SSF47323">
    <property type="entry name" value="Anticodon-binding domain of a subclass of class I aminoacyl-tRNA synthetases"/>
    <property type="match status" value="1"/>
</dbReference>
<dbReference type="EC" id="6.1.1.4" evidence="2"/>
<accession>A0ABR3G9L7</accession>
<keyword evidence="4 10" id="KW-0547">Nucleotide-binding</keyword>
<dbReference type="PRINTS" id="PR00985">
    <property type="entry name" value="TRNASYNTHLEU"/>
</dbReference>
<dbReference type="InterPro" id="IPR009080">
    <property type="entry name" value="tRNAsynth_Ia_anticodon-bd"/>
</dbReference>
<comment type="similarity">
    <text evidence="1 10">Belongs to the class-I aminoacyl-tRNA synthetase family.</text>
</comment>
<dbReference type="Gene3D" id="3.40.50.620">
    <property type="entry name" value="HUPs"/>
    <property type="match status" value="2"/>
</dbReference>
<evidence type="ECO:0000256" key="5">
    <source>
        <dbReference type="ARBA" id="ARBA00022840"/>
    </source>
</evidence>
<evidence type="ECO:0000256" key="1">
    <source>
        <dbReference type="ARBA" id="ARBA00005594"/>
    </source>
</evidence>
<feature type="domain" description="Aminoacyl-tRNA synthetase class Ia" evidence="12">
    <location>
        <begin position="543"/>
        <end position="708"/>
    </location>
</feature>
<feature type="domain" description="Methionyl/Valyl/Leucyl/Isoleucyl-tRNA synthetase anticodon-binding" evidence="13">
    <location>
        <begin position="834"/>
        <end position="971"/>
    </location>
</feature>
<evidence type="ECO:0000256" key="7">
    <source>
        <dbReference type="ARBA" id="ARBA00023146"/>
    </source>
</evidence>
<feature type="compositionally biased region" description="Basic and acidic residues" evidence="11">
    <location>
        <begin position="10"/>
        <end position="19"/>
    </location>
</feature>
<dbReference type="PANTHER" id="PTHR43740:SF2">
    <property type="entry name" value="LEUCINE--TRNA LIGASE, MITOCHONDRIAL"/>
    <property type="match status" value="1"/>
</dbReference>
<evidence type="ECO:0000256" key="11">
    <source>
        <dbReference type="SAM" id="MobiDB-lite"/>
    </source>
</evidence>
<dbReference type="Gene3D" id="1.10.730.10">
    <property type="entry name" value="Isoleucyl-tRNA Synthetase, Domain 1"/>
    <property type="match status" value="1"/>
</dbReference>
<feature type="domain" description="Methionyl/Leucyl tRNA synthetase" evidence="14">
    <location>
        <begin position="155"/>
        <end position="291"/>
    </location>
</feature>
<evidence type="ECO:0000259" key="12">
    <source>
        <dbReference type="Pfam" id="PF00133"/>
    </source>
</evidence>
<keyword evidence="17" id="KW-1185">Reference proteome</keyword>
<dbReference type="Pfam" id="PF08264">
    <property type="entry name" value="Anticodon_1"/>
    <property type="match status" value="1"/>
</dbReference>
<keyword evidence="3 10" id="KW-0436">Ligase</keyword>
<keyword evidence="7 10" id="KW-0030">Aminoacyl-tRNA synthetase</keyword>
<dbReference type="SUPFAM" id="SSF50677">
    <property type="entry name" value="ValRS/IleRS/LeuRS editing domain"/>
    <property type="match status" value="1"/>
</dbReference>
<evidence type="ECO:0000313" key="17">
    <source>
        <dbReference type="Proteomes" id="UP001447188"/>
    </source>
</evidence>
<gene>
    <name evidence="16" type="primary">NAM2</name>
    <name evidence="16" type="ORF">Q9L58_008593</name>
</gene>
<proteinExistence type="inferred from homology"/>
<feature type="region of interest" description="Disordered" evidence="11">
    <location>
        <begin position="1"/>
        <end position="69"/>
    </location>
</feature>
<dbReference type="InterPro" id="IPR025709">
    <property type="entry name" value="Leu_tRNA-synth_edit"/>
</dbReference>
<feature type="compositionally biased region" description="Polar residues" evidence="11">
    <location>
        <begin position="28"/>
        <end position="37"/>
    </location>
</feature>
<dbReference type="NCBIfam" id="TIGR00396">
    <property type="entry name" value="leuS_bact"/>
    <property type="match status" value="1"/>
</dbReference>
<dbReference type="CDD" id="cd00812">
    <property type="entry name" value="LeuRS_core"/>
    <property type="match status" value="1"/>
</dbReference>
<protein>
    <recommendedName>
        <fullName evidence="2">leucine--tRNA ligase</fullName>
        <ecNumber evidence="2">6.1.1.4</ecNumber>
    </recommendedName>
    <alternativeName>
        <fullName evidence="8">Leucyl-tRNA synthetase</fullName>
    </alternativeName>
</protein>
<dbReference type="InterPro" id="IPR009008">
    <property type="entry name" value="Val/Leu/Ile-tRNA-synth_edit"/>
</dbReference>
<feature type="compositionally biased region" description="Basic and acidic residues" evidence="11">
    <location>
        <begin position="49"/>
        <end position="60"/>
    </location>
</feature>
<feature type="region of interest" description="Disordered" evidence="11">
    <location>
        <begin position="105"/>
        <end position="128"/>
    </location>
</feature>
<evidence type="ECO:0000259" key="13">
    <source>
        <dbReference type="Pfam" id="PF08264"/>
    </source>
</evidence>
<comment type="caution">
    <text evidence="16">The sequence shown here is derived from an EMBL/GenBank/DDBJ whole genome shotgun (WGS) entry which is preliminary data.</text>
</comment>
<evidence type="ECO:0000256" key="3">
    <source>
        <dbReference type="ARBA" id="ARBA00022598"/>
    </source>
</evidence>
<evidence type="ECO:0000256" key="4">
    <source>
        <dbReference type="ARBA" id="ARBA00022741"/>
    </source>
</evidence>
<dbReference type="Pfam" id="PF09334">
    <property type="entry name" value="tRNA-synt_1g"/>
    <property type="match status" value="1"/>
</dbReference>
<evidence type="ECO:0000256" key="8">
    <source>
        <dbReference type="ARBA" id="ARBA00030520"/>
    </source>
</evidence>
<evidence type="ECO:0000313" key="16">
    <source>
        <dbReference type="EMBL" id="KAL0632536.1"/>
    </source>
</evidence>
<organism evidence="16 17">
    <name type="scientific">Discina gigas</name>
    <dbReference type="NCBI Taxonomy" id="1032678"/>
    <lineage>
        <taxon>Eukaryota</taxon>
        <taxon>Fungi</taxon>
        <taxon>Dikarya</taxon>
        <taxon>Ascomycota</taxon>
        <taxon>Pezizomycotina</taxon>
        <taxon>Pezizomycetes</taxon>
        <taxon>Pezizales</taxon>
        <taxon>Discinaceae</taxon>
        <taxon>Discina</taxon>
    </lineage>
</organism>
<dbReference type="PROSITE" id="PS00178">
    <property type="entry name" value="AA_TRNA_LIGASE_I"/>
    <property type="match status" value="1"/>
</dbReference>
<dbReference type="Proteomes" id="UP001447188">
    <property type="component" value="Unassembled WGS sequence"/>
</dbReference>